<dbReference type="InterPro" id="IPR001660">
    <property type="entry name" value="SAM"/>
</dbReference>
<dbReference type="PRINTS" id="PR00380">
    <property type="entry name" value="KINESINHEAVY"/>
</dbReference>
<comment type="similarity">
    <text evidence="21">Belongs to the TRAFAC class myosin-kinesin ATPase superfamily. Kinesin family. KIN-13 subfamily.</text>
</comment>
<keyword evidence="8 23" id="KW-0547">Nucleotide-binding</keyword>
<dbReference type="GO" id="GO:0000776">
    <property type="term" value="C:kinetochore"/>
    <property type="evidence" value="ECO:0007669"/>
    <property type="project" value="UniProtKB-KW"/>
</dbReference>
<dbReference type="InterPro" id="IPR013761">
    <property type="entry name" value="SAM/pointed_sf"/>
</dbReference>
<comment type="function">
    <text evidence="20">Involved in cell cycle. Involved in formation of flagella, regulation of flagellar length, and formation of median bodies during interphase. Regulates flagellar length in all eight distal flagellar tips by promoting disassembly of the microtubules. Disassembles microtubules at the distal flagellar tips in a length-dependent manner in order to maintain different equilibrium lengths of the four flagellar pairs. Regulates interphase and mitotic microtubule dynamics. Regulates microtubule disassembly dynamics of the dual mitotic spindles and the median body.</text>
</comment>
<keyword evidence="15" id="KW-0206">Cytoskeleton</keyword>
<keyword evidence="17" id="KW-0131">Cell cycle</keyword>
<dbReference type="EMBL" id="GDID01000158">
    <property type="protein sequence ID" value="JAP96448.1"/>
    <property type="molecule type" value="Transcribed_RNA"/>
</dbReference>
<dbReference type="GO" id="GO:0005524">
    <property type="term" value="F:ATP binding"/>
    <property type="evidence" value="ECO:0007669"/>
    <property type="project" value="UniProtKB-UniRule"/>
</dbReference>
<dbReference type="PROSITE" id="PS50067">
    <property type="entry name" value="KINESIN_MOTOR_2"/>
    <property type="match status" value="1"/>
</dbReference>
<dbReference type="GO" id="GO:0003777">
    <property type="term" value="F:microtubule motor activity"/>
    <property type="evidence" value="ECO:0007669"/>
    <property type="project" value="InterPro"/>
</dbReference>
<keyword evidence="11 23" id="KW-0067">ATP-binding</keyword>
<evidence type="ECO:0000256" key="23">
    <source>
        <dbReference type="PROSITE-ProRule" id="PRU00283"/>
    </source>
</evidence>
<dbReference type="InterPro" id="IPR027417">
    <property type="entry name" value="P-loop_NTPase"/>
</dbReference>
<evidence type="ECO:0000256" key="24">
    <source>
        <dbReference type="RuleBase" id="RU000394"/>
    </source>
</evidence>
<keyword evidence="18" id="KW-0137">Centromere</keyword>
<dbReference type="GO" id="GO:0005874">
    <property type="term" value="C:microtubule"/>
    <property type="evidence" value="ECO:0007669"/>
    <property type="project" value="UniProtKB-KW"/>
</dbReference>
<evidence type="ECO:0000256" key="14">
    <source>
        <dbReference type="ARBA" id="ARBA00023175"/>
    </source>
</evidence>
<evidence type="ECO:0000256" key="10">
    <source>
        <dbReference type="ARBA" id="ARBA00022838"/>
    </source>
</evidence>
<comment type="subcellular location">
    <subcellularLocation>
        <location evidence="3">Chromosome</location>
        <location evidence="3">Centromere</location>
        <location evidence="3">Kinetochore</location>
    </subcellularLocation>
    <subcellularLocation>
        <location evidence="2">Cytoplasm</location>
        <location evidence="2">Cytoskeleton</location>
        <location evidence="2">Flagellum axoneme</location>
    </subcellularLocation>
    <subcellularLocation>
        <location evidence="19">Cytoplasm</location>
        <location evidence="19">Cytoskeleton</location>
        <location evidence="19">Flagellum basal body</location>
    </subcellularLocation>
    <subcellularLocation>
        <location evidence="1">Cytoplasm</location>
        <location evidence="1">Cytoskeleton</location>
        <location evidence="1">Spindle</location>
    </subcellularLocation>
</comment>
<dbReference type="InterPro" id="IPR001752">
    <property type="entry name" value="Kinesin_motor_dom"/>
</dbReference>
<name>A0A146KJZ5_9EUKA</name>
<dbReference type="Pfam" id="PF00225">
    <property type="entry name" value="Kinesin"/>
    <property type="match status" value="1"/>
</dbReference>
<dbReference type="GO" id="GO:0007018">
    <property type="term" value="P:microtubule-based movement"/>
    <property type="evidence" value="ECO:0007669"/>
    <property type="project" value="InterPro"/>
</dbReference>
<dbReference type="Gene3D" id="1.10.150.50">
    <property type="entry name" value="Transcription Factor, Ets-1"/>
    <property type="match status" value="1"/>
</dbReference>
<keyword evidence="6" id="KW-0132">Cell division</keyword>
<feature type="region of interest" description="Disordered" evidence="25">
    <location>
        <begin position="113"/>
        <end position="148"/>
    </location>
</feature>
<dbReference type="CDD" id="cd01367">
    <property type="entry name" value="KISc_KIF2_like"/>
    <property type="match status" value="1"/>
</dbReference>
<comment type="subunit">
    <text evidence="22">Interacts with PLK.</text>
</comment>
<dbReference type="GO" id="GO:0051301">
    <property type="term" value="P:cell division"/>
    <property type="evidence" value="ECO:0007669"/>
    <property type="project" value="UniProtKB-KW"/>
</dbReference>
<evidence type="ECO:0000256" key="17">
    <source>
        <dbReference type="ARBA" id="ARBA00023306"/>
    </source>
</evidence>
<sequence>MQQIEQWLSSAGLEQYIPVFINAQITPQQFTQLTIQDYQQYGITIIQDKQKMFRLLSGLKTADITKPVQVDQGRVLHRQPPVQLNNAVVQPPIQPSNTPRSLPIQLAPQQQQYSQPQQYQQAKTQGKPNQFTNNPTAHPNCPMQIDGRGVPTINKTVIPTDKWFLDSIDQKIRVVMRKRPINKNEIQLGCKDIMSVDGYNQVSLHEPKVKVDLTKYIQVNTFRYDHVFSELADNYEVYFYTAKPLVNAIFQGRNATCFAYGQTGSGKTWTMMQRECGIYVLAANDIFQMLQHDPTYKHLHLQAYVSFYEIYGTKLFDLSGGHKELRALEDGKGCVQIAGLYEQQISTVEEILQFIDDGLKQRQVGATGANADSSRSHAILQIALKSPNLKVHGKMSFIDLAGAERAGDVQNTDRQTRMEGAEINTSLLALKECIRAMEMDKPHKKFRESKLTLILRDSFIKNSKTVMIACCSPSDKSCENTLNTLRYADRVKSFSSGVTSNKVPVIKPSQNVAEMVIGVAANDADIQQQEYQAHLEAMRRGQQVHVQQQFQAYPEPMQQHELQFQNFSQQQQYQQPQQVYQQNAYQEEVFVENHETPSQVDELAQTHSAKVREIYEMEEEMVKAHRIQVDVTMSTVKKEVKLLHQIEANEIGIDQWVQEMEILLNEKEKAILDLKMHIGQFKKQLAEEQQLSDSWKGRK</sequence>
<accession>A0A146KJZ5</accession>
<dbReference type="Pfam" id="PF00536">
    <property type="entry name" value="SAM_1"/>
    <property type="match status" value="1"/>
</dbReference>
<keyword evidence="10" id="KW-0995">Kinetochore</keyword>
<evidence type="ECO:0000256" key="1">
    <source>
        <dbReference type="ARBA" id="ARBA00004186"/>
    </source>
</evidence>
<feature type="binding site" evidence="23">
    <location>
        <begin position="261"/>
        <end position="268"/>
    </location>
    <ligand>
        <name>ATP</name>
        <dbReference type="ChEBI" id="CHEBI:30616"/>
    </ligand>
</feature>
<evidence type="ECO:0000256" key="22">
    <source>
        <dbReference type="ARBA" id="ARBA00065618"/>
    </source>
</evidence>
<evidence type="ECO:0000256" key="16">
    <source>
        <dbReference type="ARBA" id="ARBA00023273"/>
    </source>
</evidence>
<feature type="domain" description="Kinesin motor" evidence="26">
    <location>
        <begin position="171"/>
        <end position="494"/>
    </location>
</feature>
<evidence type="ECO:0000256" key="9">
    <source>
        <dbReference type="ARBA" id="ARBA00022776"/>
    </source>
</evidence>
<dbReference type="GO" id="GO:0005930">
    <property type="term" value="C:axoneme"/>
    <property type="evidence" value="ECO:0007669"/>
    <property type="project" value="UniProtKB-ARBA"/>
</dbReference>
<dbReference type="InterPro" id="IPR019821">
    <property type="entry name" value="Kinesin_motor_CS"/>
</dbReference>
<keyword evidence="12" id="KW-0282">Flagellum</keyword>
<evidence type="ECO:0000259" key="27">
    <source>
        <dbReference type="PROSITE" id="PS50105"/>
    </source>
</evidence>
<evidence type="ECO:0000256" key="21">
    <source>
        <dbReference type="ARBA" id="ARBA00061030"/>
    </source>
</evidence>
<evidence type="ECO:0000313" key="28">
    <source>
        <dbReference type="EMBL" id="JAP96448.1"/>
    </source>
</evidence>
<evidence type="ECO:0000256" key="7">
    <source>
        <dbReference type="ARBA" id="ARBA00022701"/>
    </source>
</evidence>
<evidence type="ECO:0000256" key="3">
    <source>
        <dbReference type="ARBA" id="ARBA00004629"/>
    </source>
</evidence>
<dbReference type="SUPFAM" id="SSF47769">
    <property type="entry name" value="SAM/Pointed domain"/>
    <property type="match status" value="1"/>
</dbReference>
<evidence type="ECO:0000256" key="12">
    <source>
        <dbReference type="ARBA" id="ARBA00022846"/>
    </source>
</evidence>
<dbReference type="InterPro" id="IPR036961">
    <property type="entry name" value="Kinesin_motor_dom_sf"/>
</dbReference>
<keyword evidence="16" id="KW-0966">Cell projection</keyword>
<evidence type="ECO:0000256" key="19">
    <source>
        <dbReference type="ARBA" id="ARBA00037841"/>
    </source>
</evidence>
<evidence type="ECO:0000256" key="11">
    <source>
        <dbReference type="ARBA" id="ARBA00022840"/>
    </source>
</evidence>
<dbReference type="PANTHER" id="PTHR47971">
    <property type="entry name" value="KINESIN-RELATED PROTEIN 6"/>
    <property type="match status" value="1"/>
</dbReference>
<dbReference type="AlphaFoldDB" id="A0A146KJZ5"/>
<evidence type="ECO:0000256" key="15">
    <source>
        <dbReference type="ARBA" id="ARBA00023212"/>
    </source>
</evidence>
<dbReference type="PANTHER" id="PTHR47971:SF8">
    <property type="entry name" value="KINESIN-LIKE PROTEIN"/>
    <property type="match status" value="1"/>
</dbReference>
<evidence type="ECO:0000256" key="8">
    <source>
        <dbReference type="ARBA" id="ARBA00022741"/>
    </source>
</evidence>
<evidence type="ECO:0000256" key="6">
    <source>
        <dbReference type="ARBA" id="ARBA00022618"/>
    </source>
</evidence>
<evidence type="ECO:0000259" key="26">
    <source>
        <dbReference type="PROSITE" id="PS50067"/>
    </source>
</evidence>
<dbReference type="InterPro" id="IPR027640">
    <property type="entry name" value="Kinesin-like_fam"/>
</dbReference>
<gene>
    <name evidence="28" type="ORF">TPC1_10220</name>
</gene>
<keyword evidence="7 24" id="KW-0493">Microtubule</keyword>
<dbReference type="PROSITE" id="PS00411">
    <property type="entry name" value="KINESIN_MOTOR_1"/>
    <property type="match status" value="1"/>
</dbReference>
<dbReference type="FunFam" id="3.40.850.10:FF:000012">
    <property type="entry name" value="Kinesin-like protein"/>
    <property type="match status" value="1"/>
</dbReference>
<dbReference type="SMART" id="SM00129">
    <property type="entry name" value="KISc"/>
    <property type="match status" value="1"/>
</dbReference>
<evidence type="ECO:0000256" key="25">
    <source>
        <dbReference type="SAM" id="MobiDB-lite"/>
    </source>
</evidence>
<dbReference type="GO" id="GO:0007019">
    <property type="term" value="P:microtubule depolymerization"/>
    <property type="evidence" value="ECO:0007669"/>
    <property type="project" value="TreeGrafter"/>
</dbReference>
<evidence type="ECO:0000256" key="2">
    <source>
        <dbReference type="ARBA" id="ARBA00004611"/>
    </source>
</evidence>
<evidence type="ECO:0000256" key="18">
    <source>
        <dbReference type="ARBA" id="ARBA00023328"/>
    </source>
</evidence>
<feature type="domain" description="SAM" evidence="27">
    <location>
        <begin position="1"/>
        <end position="62"/>
    </location>
</feature>
<protein>
    <recommendedName>
        <fullName evidence="24">Kinesin-like protein</fullName>
    </recommendedName>
</protein>
<evidence type="ECO:0000256" key="13">
    <source>
        <dbReference type="ARBA" id="ARBA00023069"/>
    </source>
</evidence>
<dbReference type="SUPFAM" id="SSF52540">
    <property type="entry name" value="P-loop containing nucleoside triphosphate hydrolases"/>
    <property type="match status" value="1"/>
</dbReference>
<keyword evidence="5" id="KW-0963">Cytoplasm</keyword>
<keyword evidence="13" id="KW-0969">Cilium</keyword>
<dbReference type="Gene3D" id="3.40.850.10">
    <property type="entry name" value="Kinesin motor domain"/>
    <property type="match status" value="1"/>
</dbReference>
<proteinExistence type="inferred from homology"/>
<dbReference type="SMART" id="SM00454">
    <property type="entry name" value="SAM"/>
    <property type="match status" value="1"/>
</dbReference>
<evidence type="ECO:0000256" key="4">
    <source>
        <dbReference type="ARBA" id="ARBA00022454"/>
    </source>
</evidence>
<feature type="compositionally biased region" description="Polar residues" evidence="25">
    <location>
        <begin position="123"/>
        <end position="137"/>
    </location>
</feature>
<organism evidence="28">
    <name type="scientific">Trepomonas sp. PC1</name>
    <dbReference type="NCBI Taxonomy" id="1076344"/>
    <lineage>
        <taxon>Eukaryota</taxon>
        <taxon>Metamonada</taxon>
        <taxon>Diplomonadida</taxon>
        <taxon>Hexamitidae</taxon>
        <taxon>Hexamitinae</taxon>
        <taxon>Trepomonas</taxon>
    </lineage>
</organism>
<keyword evidence="14 23" id="KW-0505">Motor protein</keyword>
<dbReference type="GO" id="GO:0005819">
    <property type="term" value="C:spindle"/>
    <property type="evidence" value="ECO:0007669"/>
    <property type="project" value="UniProtKB-SubCell"/>
</dbReference>
<feature type="compositionally biased region" description="Low complexity" evidence="25">
    <location>
        <begin position="113"/>
        <end position="122"/>
    </location>
</feature>
<evidence type="ECO:0000256" key="20">
    <source>
        <dbReference type="ARBA" id="ARBA00058163"/>
    </source>
</evidence>
<keyword evidence="9" id="KW-0498">Mitosis</keyword>
<reference evidence="28" key="1">
    <citation type="submission" date="2015-07" db="EMBL/GenBank/DDBJ databases">
        <title>Adaptation to a free-living lifestyle via gene acquisitions in the diplomonad Trepomonas sp. PC1.</title>
        <authorList>
            <person name="Xu F."/>
            <person name="Jerlstrom-Hultqvist J."/>
            <person name="Kolisko M."/>
            <person name="Simpson A.G.B."/>
            <person name="Roger A.J."/>
            <person name="Svard S.G."/>
            <person name="Andersson J.O."/>
        </authorList>
    </citation>
    <scope>NUCLEOTIDE SEQUENCE</scope>
    <source>
        <strain evidence="28">PC1</strain>
    </source>
</reference>
<dbReference type="GO" id="GO:0008017">
    <property type="term" value="F:microtubule binding"/>
    <property type="evidence" value="ECO:0007669"/>
    <property type="project" value="InterPro"/>
</dbReference>
<dbReference type="GO" id="GO:0000278">
    <property type="term" value="P:mitotic cell cycle"/>
    <property type="evidence" value="ECO:0007669"/>
    <property type="project" value="UniProtKB-ARBA"/>
</dbReference>
<dbReference type="PROSITE" id="PS50105">
    <property type="entry name" value="SAM_DOMAIN"/>
    <property type="match status" value="1"/>
</dbReference>
<evidence type="ECO:0000256" key="5">
    <source>
        <dbReference type="ARBA" id="ARBA00022490"/>
    </source>
</evidence>
<keyword evidence="4" id="KW-0158">Chromosome</keyword>